<dbReference type="PRINTS" id="PR01955">
    <property type="entry name" value="LANCFRANKIA"/>
</dbReference>
<dbReference type="InterPro" id="IPR033889">
    <property type="entry name" value="LanC"/>
</dbReference>
<reference evidence="1 2" key="1">
    <citation type="submission" date="2020-11" db="EMBL/GenBank/DDBJ databases">
        <title>Streptomyces spirodelae sp. nov., isolated from duckweed.</title>
        <authorList>
            <person name="Saimee Y."/>
            <person name="Duangmal K."/>
        </authorList>
    </citation>
    <scope>NUCLEOTIDE SEQUENCE [LARGE SCALE GENOMIC DNA]</scope>
    <source>
        <strain evidence="1 2">S16-07</strain>
    </source>
</reference>
<gene>
    <name evidence="1" type="ORF">ITI46_29255</name>
</gene>
<dbReference type="SMART" id="SM01260">
    <property type="entry name" value="LANC_like"/>
    <property type="match status" value="1"/>
</dbReference>
<name>A0ABS3XJX6_9ACTN</name>
<organism evidence="1 2">
    <name type="scientific">Streptomyces oryzae</name>
    <dbReference type="NCBI Taxonomy" id="1434886"/>
    <lineage>
        <taxon>Bacteria</taxon>
        <taxon>Bacillati</taxon>
        <taxon>Actinomycetota</taxon>
        <taxon>Actinomycetes</taxon>
        <taxon>Kitasatosporales</taxon>
        <taxon>Streptomycetaceae</taxon>
        <taxon>Streptomyces</taxon>
    </lineage>
</organism>
<dbReference type="Proteomes" id="UP001519064">
    <property type="component" value="Unassembled WGS sequence"/>
</dbReference>
<dbReference type="CDD" id="cd04793">
    <property type="entry name" value="LanC"/>
    <property type="match status" value="1"/>
</dbReference>
<dbReference type="EMBL" id="JADKMA010000211">
    <property type="protein sequence ID" value="MBO8195707.1"/>
    <property type="molecule type" value="Genomic_DNA"/>
</dbReference>
<protein>
    <submittedName>
        <fullName evidence="1">Lanthionine synthetase C family protein</fullName>
    </submittedName>
</protein>
<dbReference type="InterPro" id="IPR007822">
    <property type="entry name" value="LANC-like"/>
</dbReference>
<accession>A0ABS3XJX6</accession>
<dbReference type="RefSeq" id="WP_209242932.1">
    <property type="nucleotide sequence ID" value="NZ_JADKMA010000211.1"/>
</dbReference>
<evidence type="ECO:0000313" key="2">
    <source>
        <dbReference type="Proteomes" id="UP001519064"/>
    </source>
</evidence>
<sequence>MESRSVRKVTDDEVLDVARGVAERLMTSAGDAEGHVGLGEGAPGVALALRYAAEVFGEQSYLKAGHLQLRRTAETSATAPLHEVGLFSGTAGVVWVVSEYARLEPRYLPALTTMTDQLARQTLALELPLAAGSVASHHYDAIAGTAGQLAGLLKAADVLGGPPTAAAREAAERLVDHLLDLGEEEGGRLRWFCAPSQYPGIPGPDGQPTPHPGFLKHWPNGMYNLGFAHGMPGMLAALCRADMAHAAGIMGWSGRGGARPRRVRRRIRELARMLDDWRIHGLGHAAWDTALPPHPETGLPDSTVPQEPARTGWCYGAPGVAAALLSASAACEDPEPAELAVAALTGVERTPLEQQRLYAPTLCHGLAGLLPVYGRAAEQTGVPDLRRLHDEFRSRVCAYADPDHSFLFQDQPAPGRLVHRAGLLNGAAGVLLALLGTVSRAAAAWDELLFLTPQADARDEAGVTTT</sequence>
<evidence type="ECO:0000313" key="1">
    <source>
        <dbReference type="EMBL" id="MBO8195707.1"/>
    </source>
</evidence>
<dbReference type="Pfam" id="PF05147">
    <property type="entry name" value="LANC_like"/>
    <property type="match status" value="1"/>
</dbReference>
<dbReference type="SUPFAM" id="SSF158745">
    <property type="entry name" value="LanC-like"/>
    <property type="match status" value="1"/>
</dbReference>
<proteinExistence type="predicted"/>
<dbReference type="Gene3D" id="1.50.10.20">
    <property type="match status" value="1"/>
</dbReference>
<dbReference type="PRINTS" id="PR01950">
    <property type="entry name" value="LANCSUPER"/>
</dbReference>
<comment type="caution">
    <text evidence="1">The sequence shown here is derived from an EMBL/GenBank/DDBJ whole genome shotgun (WGS) entry which is preliminary data.</text>
</comment>
<keyword evidence="2" id="KW-1185">Reference proteome</keyword>